<dbReference type="InterPro" id="IPR001763">
    <property type="entry name" value="Rhodanese-like_dom"/>
</dbReference>
<dbReference type="OrthoDB" id="9800872at2"/>
<dbReference type="RefSeq" id="WP_008901090.1">
    <property type="nucleotide sequence ID" value="NZ_GL397071.1"/>
</dbReference>
<evidence type="ECO:0000313" key="3">
    <source>
        <dbReference type="EMBL" id="EFM26234.1"/>
    </source>
</evidence>
<sequence length="154" mass="17450">MKALKNILIVILIAALGFLGYLFYKNISENKDTNKNTIVEEKENPENEDEDIAVDEKNINDLKEYLLEDISMVIVDLRDIDSYNEGHIEGAISIPFEKIEELSQTNLLDKEQNIYVYSGTKEDSDKGAKALTKLGYTNVHSLGSIDEYEGEKIN</sequence>
<keyword evidence="1" id="KW-1133">Transmembrane helix</keyword>
<reference evidence="3 4" key="1">
    <citation type="submission" date="2010-07" db="EMBL/GenBank/DDBJ databases">
        <authorList>
            <person name="Muzny D."/>
            <person name="Qin X."/>
            <person name="Deng J."/>
            <person name="Jiang H."/>
            <person name="Liu Y."/>
            <person name="Qu J."/>
            <person name="Song X.-Z."/>
            <person name="Zhang L."/>
            <person name="Thornton R."/>
            <person name="Coyle M."/>
            <person name="Francisco L."/>
            <person name="Jackson L."/>
            <person name="Javaid M."/>
            <person name="Korchina V."/>
            <person name="Kovar C."/>
            <person name="Mata R."/>
            <person name="Mathew T."/>
            <person name="Ngo R."/>
            <person name="Nguyen L."/>
            <person name="Nguyen N."/>
            <person name="Okwuonu G."/>
            <person name="Ongeri F."/>
            <person name="Pham C."/>
            <person name="Simmons D."/>
            <person name="Wilczek-Boney K."/>
            <person name="Hale W."/>
            <person name="Jakkamsetti A."/>
            <person name="Pham P."/>
            <person name="Ruth R."/>
            <person name="San Lucas F."/>
            <person name="Warren J."/>
            <person name="Zhang J."/>
            <person name="Zhao Z."/>
            <person name="Zhou C."/>
            <person name="Zhu D."/>
            <person name="Lee S."/>
            <person name="Bess C."/>
            <person name="Blankenburg K."/>
            <person name="Forbes L."/>
            <person name="Fu Q."/>
            <person name="Gubbala S."/>
            <person name="Hirani K."/>
            <person name="Jayaseelan J.C."/>
            <person name="Lara F."/>
            <person name="Munidasa M."/>
            <person name="Palculict T."/>
            <person name="Patil S."/>
            <person name="Pu L.-L."/>
            <person name="Saada N."/>
            <person name="Tang L."/>
            <person name="Weissenberger G."/>
            <person name="Zhu Y."/>
            <person name="Hemphill L."/>
            <person name="Shang Y."/>
            <person name="Youmans B."/>
            <person name="Ayvaz T."/>
            <person name="Ross M."/>
            <person name="Santibanez J."/>
            <person name="Aqrawi P."/>
            <person name="Gross S."/>
            <person name="Joshi V."/>
            <person name="Fowler G."/>
            <person name="Nazareth L."/>
            <person name="Reid J."/>
            <person name="Worley K."/>
            <person name="Petrosino J."/>
            <person name="Highlander S."/>
            <person name="Gibbs R."/>
        </authorList>
    </citation>
    <scope>NUCLEOTIDE SEQUENCE [LARGE SCALE GENOMIC DNA]</scope>
    <source>
        <strain evidence="3 4">ATCC BAA-1640</strain>
    </source>
</reference>
<dbReference type="InterPro" id="IPR036873">
    <property type="entry name" value="Rhodanese-like_dom_sf"/>
</dbReference>
<dbReference type="SUPFAM" id="SSF52821">
    <property type="entry name" value="Rhodanese/Cell cycle control phosphatase"/>
    <property type="match status" value="1"/>
</dbReference>
<name>E0NJB5_9FIRM</name>
<dbReference type="PROSITE" id="PS50206">
    <property type="entry name" value="RHODANESE_3"/>
    <property type="match status" value="1"/>
</dbReference>
<evidence type="ECO:0000259" key="2">
    <source>
        <dbReference type="PROSITE" id="PS50206"/>
    </source>
</evidence>
<dbReference type="Pfam" id="PF00581">
    <property type="entry name" value="Rhodanese"/>
    <property type="match status" value="1"/>
</dbReference>
<keyword evidence="1" id="KW-0812">Transmembrane</keyword>
<dbReference type="AlphaFoldDB" id="E0NJB5"/>
<accession>E0NJB5</accession>
<dbReference type="PANTHER" id="PTHR43031">
    <property type="entry name" value="FAD-DEPENDENT OXIDOREDUCTASE"/>
    <property type="match status" value="1"/>
</dbReference>
<dbReference type="STRING" id="862517.HMPREF9225_0254"/>
<dbReference type="EMBL" id="AEEH01000014">
    <property type="protein sequence ID" value="EFM26234.1"/>
    <property type="molecule type" value="Genomic_DNA"/>
</dbReference>
<dbReference type="SMART" id="SM00450">
    <property type="entry name" value="RHOD"/>
    <property type="match status" value="1"/>
</dbReference>
<keyword evidence="1" id="KW-0472">Membrane</keyword>
<dbReference type="Gene3D" id="3.40.250.10">
    <property type="entry name" value="Rhodanese-like domain"/>
    <property type="match status" value="1"/>
</dbReference>
<gene>
    <name evidence="3" type="ORF">HMPREF9225_0254</name>
</gene>
<keyword evidence="4" id="KW-1185">Reference proteome</keyword>
<feature type="domain" description="Rhodanese" evidence="2">
    <location>
        <begin position="73"/>
        <end position="154"/>
    </location>
</feature>
<comment type="caution">
    <text evidence="3">The sequence shown here is derived from an EMBL/GenBank/DDBJ whole genome shotgun (WGS) entry which is preliminary data.</text>
</comment>
<dbReference type="HOGENOM" id="CLU_089574_1_0_9"/>
<proteinExistence type="predicted"/>
<organism evidence="3 4">
    <name type="scientific">Peptoniphilus duerdenii ATCC BAA-1640</name>
    <dbReference type="NCBI Taxonomy" id="862517"/>
    <lineage>
        <taxon>Bacteria</taxon>
        <taxon>Bacillati</taxon>
        <taxon>Bacillota</taxon>
        <taxon>Tissierellia</taxon>
        <taxon>Tissierellales</taxon>
        <taxon>Peptoniphilaceae</taxon>
        <taxon>Peptoniphilus</taxon>
    </lineage>
</organism>
<feature type="transmembrane region" description="Helical" evidence="1">
    <location>
        <begin position="7"/>
        <end position="24"/>
    </location>
</feature>
<dbReference type="Proteomes" id="UP000003280">
    <property type="component" value="Unassembled WGS sequence"/>
</dbReference>
<dbReference type="PANTHER" id="PTHR43031:SF7">
    <property type="entry name" value="NITRIC OXIDE REDUCTASE FLRD-NAD(+) REDUCTASE"/>
    <property type="match status" value="1"/>
</dbReference>
<dbReference type="CDD" id="cd00158">
    <property type="entry name" value="RHOD"/>
    <property type="match status" value="1"/>
</dbReference>
<dbReference type="eggNOG" id="COG0607">
    <property type="taxonomic scope" value="Bacteria"/>
</dbReference>
<evidence type="ECO:0000313" key="4">
    <source>
        <dbReference type="Proteomes" id="UP000003280"/>
    </source>
</evidence>
<dbReference type="InterPro" id="IPR050229">
    <property type="entry name" value="GlpE_sulfurtransferase"/>
</dbReference>
<evidence type="ECO:0000256" key="1">
    <source>
        <dbReference type="SAM" id="Phobius"/>
    </source>
</evidence>
<protein>
    <submittedName>
        <fullName evidence="3">Rhodanese-like protein</fullName>
    </submittedName>
</protein>